<comment type="similarity">
    <text evidence="2 6">Belongs to the ABC-3 integral membrane protein family.</text>
</comment>
<dbReference type="PANTHER" id="PTHR30477:SF13">
    <property type="entry name" value="IRON TRANSPORT SYSTEM MEMBRANE PROTEIN HI_0360-RELATED"/>
    <property type="match status" value="1"/>
</dbReference>
<evidence type="ECO:0000256" key="7">
    <source>
        <dbReference type="SAM" id="Phobius"/>
    </source>
</evidence>
<reference evidence="8 9" key="2">
    <citation type="submission" date="2019-09" db="EMBL/GenBank/DDBJ databases">
        <authorList>
            <person name="Jin C."/>
        </authorList>
    </citation>
    <scope>NUCLEOTIDE SEQUENCE [LARGE SCALE GENOMIC DNA]</scope>
    <source>
        <strain evidence="8 9">AN110305</strain>
    </source>
</reference>
<feature type="transmembrane region" description="Helical" evidence="7">
    <location>
        <begin position="180"/>
        <end position="200"/>
    </location>
</feature>
<feature type="transmembrane region" description="Helical" evidence="7">
    <location>
        <begin position="256"/>
        <end position="275"/>
    </location>
</feature>
<dbReference type="OrthoDB" id="2375762at2"/>
<feature type="transmembrane region" description="Helical" evidence="7">
    <location>
        <begin position="48"/>
        <end position="67"/>
    </location>
</feature>
<keyword evidence="3 6" id="KW-0812">Transmembrane</keyword>
<keyword evidence="9" id="KW-1185">Reference proteome</keyword>
<dbReference type="EMBL" id="VUOB01000002">
    <property type="protein sequence ID" value="KAA2266568.1"/>
    <property type="molecule type" value="Genomic_DNA"/>
</dbReference>
<dbReference type="PANTHER" id="PTHR30477">
    <property type="entry name" value="ABC-TRANSPORTER METAL-BINDING PROTEIN"/>
    <property type="match status" value="1"/>
</dbReference>
<dbReference type="RefSeq" id="WP_149847675.1">
    <property type="nucleotide sequence ID" value="NZ_VUOB01000002.1"/>
</dbReference>
<comment type="subcellular location">
    <subcellularLocation>
        <location evidence="6">Cell membrane</location>
        <topology evidence="6">Multi-pass membrane protein</topology>
    </subcellularLocation>
    <subcellularLocation>
        <location evidence="1">Membrane</location>
        <topology evidence="1">Multi-pass membrane protein</topology>
    </subcellularLocation>
</comment>
<evidence type="ECO:0000313" key="8">
    <source>
        <dbReference type="EMBL" id="KAA2266568.1"/>
    </source>
</evidence>
<protein>
    <submittedName>
        <fullName evidence="8">Metal ABC transporter permease</fullName>
    </submittedName>
</protein>
<dbReference type="Proteomes" id="UP000323454">
    <property type="component" value="Unassembled WGS sequence"/>
</dbReference>
<sequence length="288" mass="29484">MTPSWNLVADLRDLWSYPFMVNAFRAGTIVAVLAGAMGWFMVLRRQSFAGHTLAVVGFPGAAGATLLGVAATFGYFAFCVAAALVIAALPFGAGGHGQESAVTGTVQAFALACGFLFVALYKGFLSGMNTMLFGSFLGVTTTQVVVLLVIAAAALAVLTLIGRPLLFASIDPDVAAARGVPVRALSVVFLVLLGCAAAEASQITGTLLVFALLVMPAATAQALTANPRWSLPLTIVIGLAATWLGLGVSYYTSGPLGFYVTTFAFGGYAITRLAGLARFAGLTARGAA</sequence>
<keyword evidence="5 7" id="KW-0472">Membrane</keyword>
<dbReference type="Pfam" id="PF00950">
    <property type="entry name" value="ABC-3"/>
    <property type="match status" value="1"/>
</dbReference>
<evidence type="ECO:0000256" key="5">
    <source>
        <dbReference type="ARBA" id="ARBA00023136"/>
    </source>
</evidence>
<evidence type="ECO:0000256" key="3">
    <source>
        <dbReference type="ARBA" id="ARBA00022692"/>
    </source>
</evidence>
<feature type="transmembrane region" description="Helical" evidence="7">
    <location>
        <begin position="20"/>
        <end position="41"/>
    </location>
</feature>
<feature type="transmembrane region" description="Helical" evidence="7">
    <location>
        <begin position="231"/>
        <end position="250"/>
    </location>
</feature>
<accession>A0A5B2XRN3</accession>
<evidence type="ECO:0000256" key="4">
    <source>
        <dbReference type="ARBA" id="ARBA00022989"/>
    </source>
</evidence>
<evidence type="ECO:0000313" key="9">
    <source>
        <dbReference type="Proteomes" id="UP000323454"/>
    </source>
</evidence>
<dbReference type="SUPFAM" id="SSF81345">
    <property type="entry name" value="ABC transporter involved in vitamin B12 uptake, BtuC"/>
    <property type="match status" value="1"/>
</dbReference>
<feature type="transmembrane region" description="Helical" evidence="7">
    <location>
        <begin position="73"/>
        <end position="93"/>
    </location>
</feature>
<dbReference type="GO" id="GO:0010043">
    <property type="term" value="P:response to zinc ion"/>
    <property type="evidence" value="ECO:0007669"/>
    <property type="project" value="TreeGrafter"/>
</dbReference>
<dbReference type="GO" id="GO:0055085">
    <property type="term" value="P:transmembrane transport"/>
    <property type="evidence" value="ECO:0007669"/>
    <property type="project" value="InterPro"/>
</dbReference>
<keyword evidence="4 7" id="KW-1133">Transmembrane helix</keyword>
<dbReference type="InterPro" id="IPR001626">
    <property type="entry name" value="ABC_TroCD"/>
</dbReference>
<organism evidence="8 9">
    <name type="scientific">Solihabitans fulvus</name>
    <dbReference type="NCBI Taxonomy" id="1892852"/>
    <lineage>
        <taxon>Bacteria</taxon>
        <taxon>Bacillati</taxon>
        <taxon>Actinomycetota</taxon>
        <taxon>Actinomycetes</taxon>
        <taxon>Pseudonocardiales</taxon>
        <taxon>Pseudonocardiaceae</taxon>
        <taxon>Solihabitans</taxon>
    </lineage>
</organism>
<gene>
    <name evidence="8" type="ORF">F0L68_02190</name>
</gene>
<feature type="transmembrane region" description="Helical" evidence="7">
    <location>
        <begin position="105"/>
        <end position="124"/>
    </location>
</feature>
<evidence type="ECO:0000256" key="6">
    <source>
        <dbReference type="RuleBase" id="RU003943"/>
    </source>
</evidence>
<dbReference type="InterPro" id="IPR037294">
    <property type="entry name" value="ABC_BtuC-like"/>
</dbReference>
<name>A0A5B2XRN3_9PSEU</name>
<evidence type="ECO:0000256" key="1">
    <source>
        <dbReference type="ARBA" id="ARBA00004141"/>
    </source>
</evidence>
<proteinExistence type="inferred from homology"/>
<dbReference type="GO" id="GO:0043190">
    <property type="term" value="C:ATP-binding cassette (ABC) transporter complex"/>
    <property type="evidence" value="ECO:0007669"/>
    <property type="project" value="InterPro"/>
</dbReference>
<comment type="caution">
    <text evidence="8">The sequence shown here is derived from an EMBL/GenBank/DDBJ whole genome shotgun (WGS) entry which is preliminary data.</text>
</comment>
<reference evidence="8 9" key="1">
    <citation type="submission" date="2019-09" db="EMBL/GenBank/DDBJ databases">
        <title>Goodfellowia gen. nov., a new genus of the Pseudonocardineae related to Actinoalloteichus, containing Goodfellowia coeruleoviolacea gen. nov., comb. nov. gen. nov., comb. nov.</title>
        <authorList>
            <person name="Labeda D."/>
        </authorList>
    </citation>
    <scope>NUCLEOTIDE SEQUENCE [LARGE SCALE GENOMIC DNA]</scope>
    <source>
        <strain evidence="8 9">AN110305</strain>
    </source>
</reference>
<dbReference type="AlphaFoldDB" id="A0A5B2XRN3"/>
<evidence type="ECO:0000256" key="2">
    <source>
        <dbReference type="ARBA" id="ARBA00008034"/>
    </source>
</evidence>
<keyword evidence="6" id="KW-0813">Transport</keyword>
<feature type="transmembrane region" description="Helical" evidence="7">
    <location>
        <begin position="206"/>
        <end position="224"/>
    </location>
</feature>
<dbReference type="Gene3D" id="1.10.3470.10">
    <property type="entry name" value="ABC transporter involved in vitamin B12 uptake, BtuC"/>
    <property type="match status" value="1"/>
</dbReference>